<dbReference type="InterPro" id="IPR054491">
    <property type="entry name" value="MGH1-like_GH"/>
</dbReference>
<name>A0ABV9NLJ2_9GAMM</name>
<dbReference type="EMBL" id="JBHSGG010000015">
    <property type="protein sequence ID" value="MFC4727663.1"/>
    <property type="molecule type" value="Genomic_DNA"/>
</dbReference>
<evidence type="ECO:0000259" key="2">
    <source>
        <dbReference type="Pfam" id="PF22422"/>
    </source>
</evidence>
<evidence type="ECO:0000313" key="4">
    <source>
        <dbReference type="Proteomes" id="UP001595892"/>
    </source>
</evidence>
<dbReference type="InterPro" id="IPR008928">
    <property type="entry name" value="6-hairpin_glycosidase_sf"/>
</dbReference>
<dbReference type="InterPro" id="IPR032856">
    <property type="entry name" value="GDE_N_bis"/>
</dbReference>
<protein>
    <submittedName>
        <fullName evidence="3">Glycogen debranching N-terminal domain-containing protein</fullName>
    </submittedName>
</protein>
<dbReference type="Pfam" id="PF22422">
    <property type="entry name" value="MGH1-like_GH"/>
    <property type="match status" value="1"/>
</dbReference>
<dbReference type="Pfam" id="PF14742">
    <property type="entry name" value="GDE_N_bis"/>
    <property type="match status" value="1"/>
</dbReference>
<dbReference type="Proteomes" id="UP001595892">
    <property type="component" value="Unassembled WGS sequence"/>
</dbReference>
<feature type="domain" description="Mannosylglycerate hydrolase MGH1-like glycoside hydrolase" evidence="2">
    <location>
        <begin position="284"/>
        <end position="590"/>
    </location>
</feature>
<keyword evidence="4" id="KW-1185">Reference proteome</keyword>
<dbReference type="Gene3D" id="1.50.10.10">
    <property type="match status" value="1"/>
</dbReference>
<reference evidence="4" key="1">
    <citation type="journal article" date="2019" name="Int. J. Syst. Evol. Microbiol.">
        <title>The Global Catalogue of Microorganisms (GCM) 10K type strain sequencing project: providing services to taxonomists for standard genome sequencing and annotation.</title>
        <authorList>
            <consortium name="The Broad Institute Genomics Platform"/>
            <consortium name="The Broad Institute Genome Sequencing Center for Infectious Disease"/>
            <person name="Wu L."/>
            <person name="Ma J."/>
        </authorList>
    </citation>
    <scope>NUCLEOTIDE SEQUENCE [LARGE SCALE GENOMIC DNA]</scope>
    <source>
        <strain evidence="4">CGMCC 1.13574</strain>
    </source>
</reference>
<accession>A0ABV9NLJ2</accession>
<dbReference type="SUPFAM" id="SSF48208">
    <property type="entry name" value="Six-hairpin glycosidases"/>
    <property type="match status" value="1"/>
</dbReference>
<proteinExistence type="predicted"/>
<organism evidence="3 4">
    <name type="scientific">Coralloluteibacterium thermophilum</name>
    <dbReference type="NCBI Taxonomy" id="2707049"/>
    <lineage>
        <taxon>Bacteria</taxon>
        <taxon>Pseudomonadati</taxon>
        <taxon>Pseudomonadota</taxon>
        <taxon>Gammaproteobacteria</taxon>
        <taxon>Lysobacterales</taxon>
        <taxon>Lysobacteraceae</taxon>
        <taxon>Coralloluteibacterium</taxon>
    </lineage>
</organism>
<gene>
    <name evidence="3" type="ORF">ACFO3Q_05715</name>
</gene>
<evidence type="ECO:0000313" key="3">
    <source>
        <dbReference type="EMBL" id="MFC4727663.1"/>
    </source>
</evidence>
<evidence type="ECO:0000259" key="1">
    <source>
        <dbReference type="Pfam" id="PF14742"/>
    </source>
</evidence>
<dbReference type="RefSeq" id="WP_377003675.1">
    <property type="nucleotide sequence ID" value="NZ_JBHSGG010000015.1"/>
</dbReference>
<dbReference type="InterPro" id="IPR012341">
    <property type="entry name" value="6hp_glycosidase-like_sf"/>
</dbReference>
<feature type="domain" description="Putative glycogen debranching enzyme N-terminal" evidence="1">
    <location>
        <begin position="14"/>
        <end position="204"/>
    </location>
</feature>
<sequence>MSHATLPANGFHALKEGDSFLVCDARGDIGGGSDGLFRDDTRVLSRLHLRLGGTEPSLLSAAVGQDNVTFTAHLTNRPLTPLGESSMAQGVLHIERSRFLWQARLYERIACVNYGEEEVRTLLQLGFAADFRDMFEVRGSQRAARGEQHEAELGERHVALRYRGLDGHLRSSVLAFSERPARLAADAAEFALTVPRGGRVEFYIEVGETPERPGRSRHRHAAARARWAMRARQRSGARVRTSARLFNAWLERSRADIALLVTELPSGPYPYAGIPWFSTAFGRDAIVTAMQTLWLDPRIARGVLGFLAENQARETSTFRDAAPGKIMHETRKGEMAALSELPFARYYGGVDTTPLFLMLAGAYAERTGDMALIDRLWPALLAAMQWIERSCDADPDGCLSYARGEASGLANQGWKDSEDSVFHADGSDAEGPIALVEVQGYVFAALHAMAALAERRGEGDAATRWRARASALRAVVEHRFWDEALGFYAIARDGRGRMCRIRASNVGHLLASGLPDPERGARVVAHLRSVAFDGGWGVRTVAADQARFNPMSYHNGSVWPHDVAFCAAGLARYGARDAALRLLEETFEAAVHFGMRLPELFCGFPRAPGEPPIAYPVACLPQAWAAGSVFLLLQAALGVHVDAAAGEVVVDRPLLPAGVDRLLLQGLDIGGTRLDIEFQRMGDRVVAARCGDGHGAVKVVARL</sequence>
<comment type="caution">
    <text evidence="3">The sequence shown here is derived from an EMBL/GenBank/DDBJ whole genome shotgun (WGS) entry which is preliminary data.</text>
</comment>